<dbReference type="Proteomes" id="UP000644693">
    <property type="component" value="Unassembled WGS sequence"/>
</dbReference>
<organism evidence="1 2">
    <name type="scientific">Parahalioglobus pacificus</name>
    <dbReference type="NCBI Taxonomy" id="930806"/>
    <lineage>
        <taxon>Bacteria</taxon>
        <taxon>Pseudomonadati</taxon>
        <taxon>Pseudomonadota</taxon>
        <taxon>Gammaproteobacteria</taxon>
        <taxon>Cellvibrionales</taxon>
        <taxon>Halieaceae</taxon>
        <taxon>Parahalioglobus</taxon>
    </lineage>
</organism>
<proteinExistence type="predicted"/>
<dbReference type="AlphaFoldDB" id="A0A919CLU8"/>
<reference evidence="1" key="2">
    <citation type="submission" date="2020-09" db="EMBL/GenBank/DDBJ databases">
        <authorList>
            <person name="Sun Q."/>
            <person name="Kim S."/>
        </authorList>
    </citation>
    <scope>NUCLEOTIDE SEQUENCE</scope>
    <source>
        <strain evidence="1">KCTC 23430</strain>
    </source>
</reference>
<evidence type="ECO:0000313" key="2">
    <source>
        <dbReference type="Proteomes" id="UP000644693"/>
    </source>
</evidence>
<accession>A0A919CLU8</accession>
<protein>
    <submittedName>
        <fullName evidence="1">Uncharacterized protein</fullName>
    </submittedName>
</protein>
<reference evidence="1" key="1">
    <citation type="journal article" date="2014" name="Int. J. Syst. Evol. Microbiol.">
        <title>Complete genome sequence of Corynebacterium casei LMG S-19264T (=DSM 44701T), isolated from a smear-ripened cheese.</title>
        <authorList>
            <consortium name="US DOE Joint Genome Institute (JGI-PGF)"/>
            <person name="Walter F."/>
            <person name="Albersmeier A."/>
            <person name="Kalinowski J."/>
            <person name="Ruckert C."/>
        </authorList>
    </citation>
    <scope>NUCLEOTIDE SEQUENCE</scope>
    <source>
        <strain evidence="1">KCTC 23430</strain>
    </source>
</reference>
<evidence type="ECO:0000313" key="1">
    <source>
        <dbReference type="EMBL" id="GHD38079.1"/>
    </source>
</evidence>
<dbReference type="RefSeq" id="WP_189478455.1">
    <property type="nucleotide sequence ID" value="NZ_BMYM01000003.1"/>
</dbReference>
<keyword evidence="2" id="KW-1185">Reference proteome</keyword>
<sequence>MSTKGVSTVQLEVSVTVLERLFQHRELAVAELRCLNSDSQRGIRTALARSLCNSAHKEE</sequence>
<name>A0A919CLU8_9GAMM</name>
<dbReference type="EMBL" id="BMYM01000003">
    <property type="protein sequence ID" value="GHD38079.1"/>
    <property type="molecule type" value="Genomic_DNA"/>
</dbReference>
<comment type="caution">
    <text evidence="1">The sequence shown here is derived from an EMBL/GenBank/DDBJ whole genome shotgun (WGS) entry which is preliminary data.</text>
</comment>
<gene>
    <name evidence="1" type="ORF">GCM10007053_28100</name>
</gene>